<dbReference type="PROSITE" id="PS50102">
    <property type="entry name" value="RRM"/>
    <property type="match status" value="1"/>
</dbReference>
<dbReference type="InterPro" id="IPR000504">
    <property type="entry name" value="RRM_dom"/>
</dbReference>
<dbReference type="InterPro" id="IPR002999">
    <property type="entry name" value="Tudor"/>
</dbReference>
<protein>
    <submittedName>
        <fullName evidence="6">RRM domain-containing protein</fullName>
    </submittedName>
</protein>
<dbReference type="Proteomes" id="UP000276776">
    <property type="component" value="Unassembled WGS sequence"/>
</dbReference>
<dbReference type="InterPro" id="IPR035979">
    <property type="entry name" value="RBD_domain_sf"/>
</dbReference>
<evidence type="ECO:0000256" key="1">
    <source>
        <dbReference type="PROSITE-ProRule" id="PRU00176"/>
    </source>
</evidence>
<dbReference type="CDD" id="cd00590">
    <property type="entry name" value="RRM_SF"/>
    <property type="match status" value="1"/>
</dbReference>
<feature type="domain" description="RRM" evidence="3">
    <location>
        <begin position="41"/>
        <end position="134"/>
    </location>
</feature>
<dbReference type="OrthoDB" id="6407164at2759"/>
<dbReference type="GO" id="GO:0005737">
    <property type="term" value="C:cytoplasm"/>
    <property type="evidence" value="ECO:0007669"/>
    <property type="project" value="UniProtKB-ARBA"/>
</dbReference>
<evidence type="ECO:0000313" key="5">
    <source>
        <dbReference type="Proteomes" id="UP000276776"/>
    </source>
</evidence>
<dbReference type="WBParaSite" id="TCLT_0000252701-mRNA-1">
    <property type="protein sequence ID" value="TCLT_0000252701-mRNA-1"/>
    <property type="gene ID" value="TCLT_0000252701"/>
</dbReference>
<organism evidence="6">
    <name type="scientific">Thelazia callipaeda</name>
    <name type="common">Oriental eyeworm</name>
    <name type="synonym">Parasitic nematode</name>
    <dbReference type="NCBI Taxonomy" id="103827"/>
    <lineage>
        <taxon>Eukaryota</taxon>
        <taxon>Metazoa</taxon>
        <taxon>Ecdysozoa</taxon>
        <taxon>Nematoda</taxon>
        <taxon>Chromadorea</taxon>
        <taxon>Rhabditida</taxon>
        <taxon>Spirurina</taxon>
        <taxon>Spiruromorpha</taxon>
        <taxon>Thelazioidea</taxon>
        <taxon>Thelaziidae</taxon>
        <taxon>Thelazia</taxon>
    </lineage>
</organism>
<dbReference type="SUPFAM" id="SSF54928">
    <property type="entry name" value="RNA-binding domain, RBD"/>
    <property type="match status" value="1"/>
</dbReference>
<dbReference type="GO" id="GO:0003723">
    <property type="term" value="F:RNA binding"/>
    <property type="evidence" value="ECO:0007669"/>
    <property type="project" value="UniProtKB-UniRule"/>
</dbReference>
<dbReference type="Gene3D" id="3.30.70.330">
    <property type="match status" value="1"/>
</dbReference>
<gene>
    <name evidence="4" type="ORF">TCLT_LOCUS2528</name>
</gene>
<dbReference type="AlphaFoldDB" id="A0A0N5CQM7"/>
<reference evidence="4 5" key="2">
    <citation type="submission" date="2018-11" db="EMBL/GenBank/DDBJ databases">
        <authorList>
            <consortium name="Pathogen Informatics"/>
        </authorList>
    </citation>
    <scope>NUCLEOTIDE SEQUENCE [LARGE SCALE GENOMIC DNA]</scope>
</reference>
<dbReference type="SUPFAM" id="SSF63748">
    <property type="entry name" value="Tudor/PWWP/MBT"/>
    <property type="match status" value="1"/>
</dbReference>
<reference evidence="6" key="1">
    <citation type="submission" date="2017-02" db="UniProtKB">
        <authorList>
            <consortium name="WormBaseParasite"/>
        </authorList>
    </citation>
    <scope>IDENTIFICATION</scope>
</reference>
<evidence type="ECO:0000313" key="6">
    <source>
        <dbReference type="WBParaSite" id="TCLT_0000252701-mRNA-1"/>
    </source>
</evidence>
<dbReference type="OMA" id="QNVPETW"/>
<evidence type="ECO:0000259" key="3">
    <source>
        <dbReference type="PROSITE" id="PS50102"/>
    </source>
</evidence>
<dbReference type="InterPro" id="IPR035437">
    <property type="entry name" value="SNase_OB-fold_sf"/>
</dbReference>
<dbReference type="Pfam" id="PF00567">
    <property type="entry name" value="TUDOR"/>
    <property type="match status" value="1"/>
</dbReference>
<keyword evidence="1" id="KW-0694">RNA-binding</keyword>
<accession>A0A0N5CQM7</accession>
<name>A0A0N5CQM7_THECL</name>
<dbReference type="Gene3D" id="2.30.30.140">
    <property type="match status" value="1"/>
</dbReference>
<dbReference type="STRING" id="103827.A0A0N5CQM7"/>
<keyword evidence="5" id="KW-1185">Reference proteome</keyword>
<dbReference type="Gene3D" id="2.40.50.90">
    <property type="match status" value="1"/>
</dbReference>
<feature type="region of interest" description="Disordered" evidence="2">
    <location>
        <begin position="16"/>
        <end position="35"/>
    </location>
</feature>
<evidence type="ECO:0000256" key="2">
    <source>
        <dbReference type="SAM" id="MobiDB-lite"/>
    </source>
</evidence>
<proteinExistence type="predicted"/>
<evidence type="ECO:0000313" key="4">
    <source>
        <dbReference type="EMBL" id="VDM98533.1"/>
    </source>
</evidence>
<dbReference type="EMBL" id="UYYF01000544">
    <property type="protein sequence ID" value="VDM98533.1"/>
    <property type="molecule type" value="Genomic_DNA"/>
</dbReference>
<dbReference type="InterPro" id="IPR012677">
    <property type="entry name" value="Nucleotide-bd_a/b_plait_sf"/>
</dbReference>
<sequence>MVYQKQWRIVQPFMASSNSRQDARHKNHSPIPSTPKELDLSSVFVGEMEDRTFNVQNVPLAWNKWKLFHIFRQFGRVDSIRFMKEDQNSPPLLVFVSMMSIDDASSVINSLTDHDCKINIPELSKPLKVSLIKRRKFENFQVKQQAVFTKETRKPISLGLNLMDLNDSRESIFYDDRIHRHNYLTCGKSTKVKIIKPISNSQWPLKFYVLADVNVYETHDSVVSSNEFDGYLTACFHNSNEVSYALVLNNRSSTRKKSKTFLKTSGRVFFSHFIGHNFFYLIIAVKFAYIQKNELLIAPPRIKDGIPLRCRVLEVLPGYKVRIYALDSGETMVVQVNKLRVINKFLASIPARAIPCMLFGISQPTPMYTRIATQLLETFTYLQVLVVSFDGASHLVRVLPLDVIPMYEVGQLLADKGVCSFEWSSRRKVYSRQKIISVRKINRSLPIPNRKVPKSISLKPEERTC</sequence>